<dbReference type="Proteomes" id="UP000215335">
    <property type="component" value="Unassembled WGS sequence"/>
</dbReference>
<evidence type="ECO:0000256" key="1">
    <source>
        <dbReference type="SAM" id="MobiDB-lite"/>
    </source>
</evidence>
<feature type="compositionally biased region" description="Low complexity" evidence="1">
    <location>
        <begin position="250"/>
        <end position="261"/>
    </location>
</feature>
<feature type="compositionally biased region" description="Polar residues" evidence="1">
    <location>
        <begin position="269"/>
        <end position="289"/>
    </location>
</feature>
<protein>
    <submittedName>
        <fullName evidence="2">Uncharacterized protein</fullName>
    </submittedName>
</protein>
<dbReference type="AlphaFoldDB" id="A0A232EDF7"/>
<dbReference type="EMBL" id="NNAY01006462">
    <property type="protein sequence ID" value="OXU16389.1"/>
    <property type="molecule type" value="Genomic_DNA"/>
</dbReference>
<gene>
    <name evidence="2" type="ORF">TSAR_015312</name>
</gene>
<keyword evidence="3" id="KW-1185">Reference proteome</keyword>
<feature type="compositionally biased region" description="Basic and acidic residues" evidence="1">
    <location>
        <begin position="290"/>
        <end position="310"/>
    </location>
</feature>
<reference evidence="2 3" key="1">
    <citation type="journal article" date="2017" name="Curr. Biol.">
        <title>The Evolution of Venom by Co-option of Single-Copy Genes.</title>
        <authorList>
            <person name="Martinson E.O."/>
            <person name="Mrinalini"/>
            <person name="Kelkar Y.D."/>
            <person name="Chang C.H."/>
            <person name="Werren J.H."/>
        </authorList>
    </citation>
    <scope>NUCLEOTIDE SEQUENCE [LARGE SCALE GENOMIC DNA]</scope>
    <source>
        <strain evidence="2 3">Alberta</strain>
        <tissue evidence="2">Whole body</tissue>
    </source>
</reference>
<comment type="caution">
    <text evidence="2">The sequence shown here is derived from an EMBL/GenBank/DDBJ whole genome shotgun (WGS) entry which is preliminary data.</text>
</comment>
<feature type="compositionally biased region" description="Basic and acidic residues" evidence="1">
    <location>
        <begin position="184"/>
        <end position="196"/>
    </location>
</feature>
<feature type="region of interest" description="Disordered" evidence="1">
    <location>
        <begin position="247"/>
        <end position="310"/>
    </location>
</feature>
<feature type="compositionally biased region" description="Acidic residues" evidence="1">
    <location>
        <begin position="172"/>
        <end position="183"/>
    </location>
</feature>
<name>A0A232EDF7_9HYME</name>
<organism evidence="2 3">
    <name type="scientific">Trichomalopsis sarcophagae</name>
    <dbReference type="NCBI Taxonomy" id="543379"/>
    <lineage>
        <taxon>Eukaryota</taxon>
        <taxon>Metazoa</taxon>
        <taxon>Ecdysozoa</taxon>
        <taxon>Arthropoda</taxon>
        <taxon>Hexapoda</taxon>
        <taxon>Insecta</taxon>
        <taxon>Pterygota</taxon>
        <taxon>Neoptera</taxon>
        <taxon>Endopterygota</taxon>
        <taxon>Hymenoptera</taxon>
        <taxon>Apocrita</taxon>
        <taxon>Proctotrupomorpha</taxon>
        <taxon>Chalcidoidea</taxon>
        <taxon>Pteromalidae</taxon>
        <taxon>Pteromalinae</taxon>
        <taxon>Trichomalopsis</taxon>
    </lineage>
</organism>
<feature type="region of interest" description="Disordered" evidence="1">
    <location>
        <begin position="119"/>
        <end position="232"/>
    </location>
</feature>
<proteinExistence type="predicted"/>
<feature type="compositionally biased region" description="Polar residues" evidence="1">
    <location>
        <begin position="210"/>
        <end position="225"/>
    </location>
</feature>
<accession>A0A232EDF7</accession>
<sequence>MMNNNECILVLFSNQQKAVTGYLSWLKKSHQRDIENIVANGQEISVSWPDCEIVSSVKIMKKNIEKAKFQKYAAKILAHGKWVVIRAAEKLYDKGGVSKVTKSARKALKRKFYNFDNDASDTDHKNKTLKTNAKKSEKTISKQVTKKLFEETEEDNDSDDSQENFTKPKDSVDDEISDFENDDEKEKKDQKERENNDGNDATETVDNDTVDLTANPHTASPSKSNNPEDDTIVAALLKRLECMQNELDSLKSSGTTSSASKKSNHEPVTASSSNKENNNPNLVEASTSKIKCDAKASTSKTREDSETVQV</sequence>
<feature type="compositionally biased region" description="Acidic residues" evidence="1">
    <location>
        <begin position="151"/>
        <end position="162"/>
    </location>
</feature>
<evidence type="ECO:0000313" key="2">
    <source>
        <dbReference type="EMBL" id="OXU16389.1"/>
    </source>
</evidence>
<evidence type="ECO:0000313" key="3">
    <source>
        <dbReference type="Proteomes" id="UP000215335"/>
    </source>
</evidence>